<organism evidence="1">
    <name type="scientific">Amphora coffeiformis</name>
    <dbReference type="NCBI Taxonomy" id="265554"/>
    <lineage>
        <taxon>Eukaryota</taxon>
        <taxon>Sar</taxon>
        <taxon>Stramenopiles</taxon>
        <taxon>Ochrophyta</taxon>
        <taxon>Bacillariophyta</taxon>
        <taxon>Bacillariophyceae</taxon>
        <taxon>Bacillariophycidae</taxon>
        <taxon>Thalassiophysales</taxon>
        <taxon>Catenulaceae</taxon>
        <taxon>Amphora</taxon>
    </lineage>
</organism>
<accession>A0A7S3KYT9</accession>
<dbReference type="EMBL" id="HBIM01004147">
    <property type="protein sequence ID" value="CAE0405538.1"/>
    <property type="molecule type" value="Transcribed_RNA"/>
</dbReference>
<proteinExistence type="predicted"/>
<sequence>MEHIEPEHKVTSATYRWAILKAMAALHDYHTRSKVDAIRRGAMEIFDERSFGWNEGVFLQTLKTMKQEGDIKLHSYALAELSPSLKKKIVDFAEHRIDIDVDDPAEVIMSDFI</sequence>
<evidence type="ECO:0000313" key="1">
    <source>
        <dbReference type="EMBL" id="CAE0405538.1"/>
    </source>
</evidence>
<protein>
    <submittedName>
        <fullName evidence="1">Uncharacterized protein</fullName>
    </submittedName>
</protein>
<name>A0A7S3KYT9_9STRA</name>
<dbReference type="AlphaFoldDB" id="A0A7S3KYT9"/>
<reference evidence="1" key="1">
    <citation type="submission" date="2021-01" db="EMBL/GenBank/DDBJ databases">
        <authorList>
            <person name="Corre E."/>
            <person name="Pelletier E."/>
            <person name="Niang G."/>
            <person name="Scheremetjew M."/>
            <person name="Finn R."/>
            <person name="Kale V."/>
            <person name="Holt S."/>
            <person name="Cochrane G."/>
            <person name="Meng A."/>
            <person name="Brown T."/>
            <person name="Cohen L."/>
        </authorList>
    </citation>
    <scope>NUCLEOTIDE SEQUENCE</scope>
    <source>
        <strain evidence="1">CCMP127</strain>
    </source>
</reference>
<gene>
    <name evidence="1" type="ORF">ACOF00016_LOCUS3551</name>
</gene>